<sequence>MGRRVLVRGATATGPLTAGGVWGSSKDVTATDTDEETAPLCTRDGALQPA</sequence>
<organism evidence="2">
    <name type="scientific">Streptomyces sp. R39</name>
    <dbReference type="NCBI Taxonomy" id="3238631"/>
    <lineage>
        <taxon>Bacteria</taxon>
        <taxon>Bacillati</taxon>
        <taxon>Actinomycetota</taxon>
        <taxon>Actinomycetes</taxon>
        <taxon>Kitasatosporales</taxon>
        <taxon>Streptomycetaceae</taxon>
        <taxon>Streptomyces</taxon>
    </lineage>
</organism>
<dbReference type="RefSeq" id="WP_369223869.1">
    <property type="nucleotide sequence ID" value="NZ_CP163441.1"/>
</dbReference>
<dbReference type="EMBL" id="CP163441">
    <property type="protein sequence ID" value="XDQ45133.1"/>
    <property type="molecule type" value="Genomic_DNA"/>
</dbReference>
<accession>A0AB39QNT5</accession>
<reference evidence="2" key="1">
    <citation type="submission" date="2024-07" db="EMBL/GenBank/DDBJ databases">
        <authorList>
            <person name="Yu S.T."/>
        </authorList>
    </citation>
    <scope>NUCLEOTIDE SEQUENCE</scope>
    <source>
        <strain evidence="2">R39</strain>
    </source>
</reference>
<evidence type="ECO:0000313" key="2">
    <source>
        <dbReference type="EMBL" id="XDQ45133.1"/>
    </source>
</evidence>
<name>A0AB39QNT5_9ACTN</name>
<gene>
    <name evidence="2" type="ORF">AB5J52_24340</name>
</gene>
<feature type="region of interest" description="Disordered" evidence="1">
    <location>
        <begin position="25"/>
        <end position="50"/>
    </location>
</feature>
<proteinExistence type="predicted"/>
<dbReference type="AlphaFoldDB" id="A0AB39QNT5"/>
<protein>
    <submittedName>
        <fullName evidence="2">Uncharacterized protein</fullName>
    </submittedName>
</protein>
<evidence type="ECO:0000256" key="1">
    <source>
        <dbReference type="SAM" id="MobiDB-lite"/>
    </source>
</evidence>